<accession>A0A074M4S9</accession>
<dbReference type="GO" id="GO:0016020">
    <property type="term" value="C:membrane"/>
    <property type="evidence" value="ECO:0007669"/>
    <property type="project" value="UniProtKB-SubCell"/>
</dbReference>
<evidence type="ECO:0000313" key="10">
    <source>
        <dbReference type="Proteomes" id="UP000027931"/>
    </source>
</evidence>
<dbReference type="InterPro" id="IPR003362">
    <property type="entry name" value="Bact_transf"/>
</dbReference>
<dbReference type="Proteomes" id="UP000027931">
    <property type="component" value="Unassembled WGS sequence"/>
</dbReference>
<feature type="transmembrane region" description="Helical" evidence="7">
    <location>
        <begin position="80"/>
        <end position="99"/>
    </location>
</feature>
<evidence type="ECO:0000259" key="8">
    <source>
        <dbReference type="Pfam" id="PF02397"/>
    </source>
</evidence>
<evidence type="ECO:0000256" key="1">
    <source>
        <dbReference type="ARBA" id="ARBA00004141"/>
    </source>
</evidence>
<keyword evidence="5 7" id="KW-1133">Transmembrane helix</keyword>
<organism evidence="9 10">
    <name type="scientific">Tumebacillus flagellatus</name>
    <dbReference type="NCBI Taxonomy" id="1157490"/>
    <lineage>
        <taxon>Bacteria</taxon>
        <taxon>Bacillati</taxon>
        <taxon>Bacillota</taxon>
        <taxon>Bacilli</taxon>
        <taxon>Bacillales</taxon>
        <taxon>Alicyclobacillaceae</taxon>
        <taxon>Tumebacillus</taxon>
    </lineage>
</organism>
<feature type="transmembrane region" description="Helical" evidence="7">
    <location>
        <begin position="26"/>
        <end position="45"/>
    </location>
</feature>
<dbReference type="NCBIfam" id="TIGR03025">
    <property type="entry name" value="EPS_sugtrans"/>
    <property type="match status" value="1"/>
</dbReference>
<dbReference type="GO" id="GO:0016780">
    <property type="term" value="F:phosphotransferase activity, for other substituted phosphate groups"/>
    <property type="evidence" value="ECO:0007669"/>
    <property type="project" value="TreeGrafter"/>
</dbReference>
<dbReference type="eggNOG" id="COG2148">
    <property type="taxonomic scope" value="Bacteria"/>
</dbReference>
<comment type="similarity">
    <text evidence="2">Belongs to the bacterial sugar transferase family.</text>
</comment>
<comment type="subcellular location">
    <subcellularLocation>
        <location evidence="1">Membrane</location>
        <topology evidence="1">Multi-pass membrane protein</topology>
    </subcellularLocation>
</comment>
<keyword evidence="6 7" id="KW-0472">Membrane</keyword>
<reference evidence="9 10" key="1">
    <citation type="journal article" date="2013" name="Int. J. Syst. Evol. Microbiol.">
        <title>Tumebacillus flagellatus sp. nov., an alpha-amylase/pullulanase-producing bacterium isolated from cassava wastewater.</title>
        <authorList>
            <person name="Wang Q."/>
            <person name="Xie N."/>
            <person name="Qin Y."/>
            <person name="Shen N."/>
            <person name="Zhu J."/>
            <person name="Mi H."/>
            <person name="Huang R."/>
        </authorList>
    </citation>
    <scope>NUCLEOTIDE SEQUENCE [LARGE SCALE GENOMIC DNA]</scope>
    <source>
        <strain evidence="9 10">GST4</strain>
    </source>
</reference>
<evidence type="ECO:0000256" key="3">
    <source>
        <dbReference type="ARBA" id="ARBA00022679"/>
    </source>
</evidence>
<feature type="transmembrane region" description="Helical" evidence="7">
    <location>
        <begin position="234"/>
        <end position="257"/>
    </location>
</feature>
<feature type="transmembrane region" description="Helical" evidence="7">
    <location>
        <begin position="52"/>
        <end position="74"/>
    </location>
</feature>
<evidence type="ECO:0000256" key="5">
    <source>
        <dbReference type="ARBA" id="ARBA00022989"/>
    </source>
</evidence>
<name>A0A074M4S9_9BACL</name>
<evidence type="ECO:0000256" key="6">
    <source>
        <dbReference type="ARBA" id="ARBA00023136"/>
    </source>
</evidence>
<keyword evidence="3" id="KW-0808">Transferase</keyword>
<dbReference type="AlphaFoldDB" id="A0A074M4S9"/>
<dbReference type="InterPro" id="IPR017475">
    <property type="entry name" value="EPS_sugar_tfrase"/>
</dbReference>
<dbReference type="EMBL" id="JMIR01000050">
    <property type="protein sequence ID" value="KEO81012.1"/>
    <property type="molecule type" value="Genomic_DNA"/>
</dbReference>
<dbReference type="Pfam" id="PF02397">
    <property type="entry name" value="Bac_transf"/>
    <property type="match status" value="1"/>
</dbReference>
<proteinExistence type="inferred from homology"/>
<dbReference type="RefSeq" id="WP_052036689.1">
    <property type="nucleotide sequence ID" value="NZ_JMIR01000050.1"/>
</dbReference>
<sequence length="432" mass="48182">MRGLGWIGVDGVVLFVLVKDVLDMDVALAFLIGVWWMLAYLLNLYQSLGQKTIFELTVGVGTTAVLHGVLWCLFASLDGISAGTVGLLLVGHALLQLALKIGSWLLVRWWQDAERAVVIAGDAAEGQAMYEQIRSDLRRKIADVQVLVVPQDSAAFLREPYQILYVGKKVPWPLQQEFAERAILAGKEVQRVPHPHDLAATGWRVSRMGEWMTVQSVPPSAQALRNFWKRGFDLAGAALMLLVFSPMMLACLILIPLTSSGPAIYAQQRVGLLGREYPIYKFRTMVFDAEKSTGPVLAQTRDPRITPIGRILRSTRLDELPQLINILKGEMSLIGPRPERPEFVKQYEVTIPGYPLRHLVRPGLSGYAQLMGGYATDTEEKLRCDLWYVNHYSLWLDLKILLQTVYVVSRPARAEGVKEAHGPKSAMGVKDL</sequence>
<dbReference type="OrthoDB" id="9808602at2"/>
<evidence type="ECO:0000313" key="9">
    <source>
        <dbReference type="EMBL" id="KEO81012.1"/>
    </source>
</evidence>
<keyword evidence="4 7" id="KW-0812">Transmembrane</keyword>
<gene>
    <name evidence="9" type="ORF">EL26_23005</name>
</gene>
<evidence type="ECO:0000256" key="2">
    <source>
        <dbReference type="ARBA" id="ARBA00006464"/>
    </source>
</evidence>
<protein>
    <recommendedName>
        <fullName evidence="8">Bacterial sugar transferase domain-containing protein</fullName>
    </recommendedName>
</protein>
<evidence type="ECO:0000256" key="4">
    <source>
        <dbReference type="ARBA" id="ARBA00022692"/>
    </source>
</evidence>
<keyword evidence="10" id="KW-1185">Reference proteome</keyword>
<feature type="domain" description="Bacterial sugar transferase" evidence="8">
    <location>
        <begin position="229"/>
        <end position="408"/>
    </location>
</feature>
<dbReference type="STRING" id="1157490.EL26_23005"/>
<dbReference type="PANTHER" id="PTHR30576:SF0">
    <property type="entry name" value="UNDECAPRENYL-PHOSPHATE N-ACETYLGALACTOSAMINYL 1-PHOSPHATE TRANSFERASE-RELATED"/>
    <property type="match status" value="1"/>
</dbReference>
<dbReference type="PANTHER" id="PTHR30576">
    <property type="entry name" value="COLANIC BIOSYNTHESIS UDP-GLUCOSE LIPID CARRIER TRANSFERASE"/>
    <property type="match status" value="1"/>
</dbReference>
<evidence type="ECO:0000256" key="7">
    <source>
        <dbReference type="SAM" id="Phobius"/>
    </source>
</evidence>
<comment type="caution">
    <text evidence="9">The sequence shown here is derived from an EMBL/GenBank/DDBJ whole genome shotgun (WGS) entry which is preliminary data.</text>
</comment>